<dbReference type="Gene3D" id="1.10.510.10">
    <property type="entry name" value="Transferase(Phosphotransferase) domain 1"/>
    <property type="match status" value="1"/>
</dbReference>
<sequence length="1493" mass="166129">MASTGRPERARPPSRLSQQSSQAAETQSISDAILHTSYDQAEAQRDDSFDYRALVPSVDGRKPWEVDQVAYLARMQRSGLTQPHGAMLVVEPHATNLEIMAYSDNCAELFELDREAIQLGKDARGFFSEASAMLLLKECGSKAAAFRQPLVVELKPSKAPFYAILNRCETGVILDLEPVVPADRSLSIAGNDYLPKPSRESPVALTLNQCRQAAAHGVSRLQSAPSGDVDVVCQTVVCEMRDLVQYDRVMVYKFHPDQHGEVVAESVREDLEPYLGLHFPSTDIPQAMRTLFIRVGCRMICNASRPMVKVVQVEDLEAGVNLSDSTLRAPHGCHAQYMCNMGSMASLTMAVLIDDKKDDMDPHESVNPEQQRLWGLVVCHHCSPRYTPFPLRKAAEYLMQKFGTVLNKELLLAANLHEEKILATQTRLCDMLESDVPLGIIRDTPNILDLVKCDGAALYFANRFWVLGVTPTEKQVGELVQWLATAHKKKTAICTDSLAEAGFPQAAELGDRVCGMVAIKLRVHDYVFWFRGHTAKEVRWGGRRQVAGEKDDGRKMLPRNSFQAFLDVVKKRSMPWDDVELEAINSLRLMLKSALDLASTESMHAALVDNLEGGTDIEGKPLPVTGLRIRLSHELPLTLSEETEVILKCFKASFVVTDATREDYPVIFCSEAFTLLTGYTEADIRGNSFRKLEGPDTDDAETTKMKASLDCGSTYTGRQLHYRKDDTCFWDLVTMAPVKNSAGEIRYHVILYQEVAKYSESQTGSPKSPDQAASPSAQKGFPVSLIRYDGRLKEKSVRKVLELVQAIKNPARAKTDGPLTPGRLGGIAGELKIPMPDSPEFGKSAAKAAVAAAAAAAAAAAGPEPPRQKPTRRRSVVDIILGKPGKEEPLLEEAKAPRSASQDDSLDAEARRDSAKKRRAHRGIDFGTTLERIEYNFLVTDPRLDENPVIFMSDEYIRLTEYTREEYIGGPIILLEGHETSTVDIRKIRTAIQNTKDVSVQLNAYKRSGRTFWVVCHLSMVKDSDGHVLYIIKVLQDCGGAKLEEAAFKRAVAKSEAESSKIREALLDLPDAATEEKHWTIHSQPVLPKPHKYDDPAWAAIKKVKAQEGRLGLKHFRPVKPLGNGDSGSVMLVELRGTGQFYAVKVMEKERMIERNKVHRVAAEREILEHLDHPFLPTLYASFQTAKHVCFVTDYCPGGELYDLLEAQPEHLFDEEVACFYAAEILLSLEYLHCQGVLYRDLKPENVLLTASGHALLTDFDLSVLSHAFPKVIREATSKKSRRSRKPRKEQRPTFVAEPLTRSNSFVGTEEYIAPEIVTGAGHTASVDWWAFGIFLYEMLFGRTPFCGSSMRKTFANVLHKDLYFPSAVKVSLEAKHLLRQLLIRDPERRLGSQKGAAEIKTHPFFAAIDWPLIRSKRMPAPKVPASVPDILSPEDIVEDKASATDTWRIQDTKTGSESERTSGTFVNSSSGDLFNSSRPSSSEFETGSYRKL</sequence>
<feature type="domain" description="Phytochrome chromophore attachment site" evidence="20">
    <location>
        <begin position="228"/>
        <end position="400"/>
    </location>
</feature>
<dbReference type="Pfam" id="PF00360">
    <property type="entry name" value="PHY"/>
    <property type="match status" value="1"/>
</dbReference>
<dbReference type="InterPro" id="IPR000719">
    <property type="entry name" value="Prot_kinase_dom"/>
</dbReference>
<keyword evidence="5" id="KW-0600">Photoreceptor protein</keyword>
<evidence type="ECO:0000256" key="10">
    <source>
        <dbReference type="ARBA" id="ARBA00022840"/>
    </source>
</evidence>
<feature type="region of interest" description="Disordered" evidence="18">
    <location>
        <begin position="859"/>
        <end position="919"/>
    </location>
</feature>
<dbReference type="Pfam" id="PF08446">
    <property type="entry name" value="PAS_2"/>
    <property type="match status" value="1"/>
</dbReference>
<comment type="cofactor">
    <cofactor evidence="1">
        <name>FMN</name>
        <dbReference type="ChEBI" id="CHEBI:58210"/>
    </cofactor>
</comment>
<dbReference type="SMART" id="SM00220">
    <property type="entry name" value="S_TKc"/>
    <property type="match status" value="1"/>
</dbReference>
<dbReference type="SUPFAM" id="SSF55785">
    <property type="entry name" value="PYP-like sensor domain (PAS domain)"/>
    <property type="match status" value="3"/>
</dbReference>
<reference evidence="22" key="2">
    <citation type="submission" date="2014-01" db="EMBL/GenBank/DDBJ databases">
        <authorList>
            <person name="Li F.-W."/>
        </authorList>
    </citation>
    <scope>NUCLEOTIDE SEQUENCE</scope>
</reference>
<dbReference type="GO" id="GO:0006355">
    <property type="term" value="P:regulation of DNA-templated transcription"/>
    <property type="evidence" value="ECO:0007669"/>
    <property type="project" value="InterPro"/>
</dbReference>
<dbReference type="InterPro" id="IPR013654">
    <property type="entry name" value="PAS_2"/>
</dbReference>
<evidence type="ECO:0000256" key="9">
    <source>
        <dbReference type="ARBA" id="ARBA00022777"/>
    </source>
</evidence>
<evidence type="ECO:0000256" key="16">
    <source>
        <dbReference type="ARBA" id="ARBA00048679"/>
    </source>
</evidence>
<dbReference type="Gene3D" id="3.30.200.20">
    <property type="entry name" value="Phosphorylase Kinase, domain 1"/>
    <property type="match status" value="1"/>
</dbReference>
<dbReference type="InterPro" id="IPR011009">
    <property type="entry name" value="Kinase-like_dom_sf"/>
</dbReference>
<feature type="compositionally biased region" description="Basic and acidic residues" evidence="18">
    <location>
        <begin position="884"/>
        <end position="896"/>
    </location>
</feature>
<dbReference type="InterPro" id="IPR008271">
    <property type="entry name" value="Ser/Thr_kinase_AS"/>
</dbReference>
<dbReference type="Pfam" id="PF13426">
    <property type="entry name" value="PAS_9"/>
    <property type="match status" value="2"/>
</dbReference>
<evidence type="ECO:0000256" key="7">
    <source>
        <dbReference type="ARBA" id="ARBA00022679"/>
    </source>
</evidence>
<dbReference type="CDD" id="cd05574">
    <property type="entry name" value="STKc_phototropin_like"/>
    <property type="match status" value="1"/>
</dbReference>
<dbReference type="NCBIfam" id="TIGR00229">
    <property type="entry name" value="sensory_box"/>
    <property type="match status" value="1"/>
</dbReference>
<dbReference type="PROSITE" id="PS50011">
    <property type="entry name" value="PROTEIN_KINASE_DOM"/>
    <property type="match status" value="1"/>
</dbReference>
<feature type="compositionally biased region" description="Basic and acidic residues" evidence="18">
    <location>
        <begin position="1443"/>
        <end position="1461"/>
    </location>
</feature>
<dbReference type="InterPro" id="IPR043150">
    <property type="entry name" value="Phytochrome_PHY_sf"/>
</dbReference>
<dbReference type="PROSITE" id="PS00108">
    <property type="entry name" value="PROTEIN_KINASE_ST"/>
    <property type="match status" value="1"/>
</dbReference>
<keyword evidence="6" id="KW-0716">Sensory transduction</keyword>
<dbReference type="Gene3D" id="3.30.450.40">
    <property type="match status" value="1"/>
</dbReference>
<dbReference type="PROSITE" id="PS00245">
    <property type="entry name" value="PHYTOCHROME_1"/>
    <property type="match status" value="1"/>
</dbReference>
<dbReference type="InterPro" id="IPR013516">
    <property type="entry name" value="Phyto_chromo_BS"/>
</dbReference>
<feature type="compositionally biased region" description="Polar residues" evidence="18">
    <location>
        <begin position="1462"/>
        <end position="1486"/>
    </location>
</feature>
<dbReference type="GO" id="GO:0004674">
    <property type="term" value="F:protein serine/threonine kinase activity"/>
    <property type="evidence" value="ECO:0007669"/>
    <property type="project" value="UniProtKB-KW"/>
</dbReference>
<dbReference type="SMART" id="SM00091">
    <property type="entry name" value="PAS"/>
    <property type="match status" value="2"/>
</dbReference>
<feature type="region of interest" description="Disordered" evidence="18">
    <location>
        <begin position="1"/>
        <end position="35"/>
    </location>
</feature>
<dbReference type="GO" id="GO:0005524">
    <property type="term" value="F:ATP binding"/>
    <property type="evidence" value="ECO:0007669"/>
    <property type="project" value="UniProtKB-UniRule"/>
</dbReference>
<dbReference type="EMBL" id="KJ195039">
    <property type="protein sequence ID" value="AHZ63840.1"/>
    <property type="molecule type" value="mRNA"/>
</dbReference>
<protein>
    <recommendedName>
        <fullName evidence="3">non-specific serine/threonine protein kinase</fullName>
        <ecNumber evidence="3">2.7.11.1</ecNumber>
    </recommendedName>
</protein>
<dbReference type="Gene3D" id="3.30.450.270">
    <property type="match status" value="1"/>
</dbReference>
<evidence type="ECO:0000256" key="8">
    <source>
        <dbReference type="ARBA" id="ARBA00022741"/>
    </source>
</evidence>
<dbReference type="PROSITE" id="PS50046">
    <property type="entry name" value="PHYTOCHROME_2"/>
    <property type="match status" value="1"/>
</dbReference>
<feature type="region of interest" description="Disordered" evidence="18">
    <location>
        <begin position="1443"/>
        <end position="1493"/>
    </location>
</feature>
<keyword evidence="8 17" id="KW-0547">Nucleotide-binding</keyword>
<comment type="similarity">
    <text evidence="2">Belongs to the protein kinase superfamily. AGC Ser/Thr protein kinase family.</text>
</comment>
<dbReference type="EC" id="2.7.11.1" evidence="3"/>
<evidence type="ECO:0000256" key="14">
    <source>
        <dbReference type="ARBA" id="ARBA00023170"/>
    </source>
</evidence>
<dbReference type="GO" id="GO:0009882">
    <property type="term" value="F:blue light photoreceptor activity"/>
    <property type="evidence" value="ECO:0007669"/>
    <property type="project" value="UniProtKB-ARBA"/>
</dbReference>
<feature type="compositionally biased region" description="Low complexity" evidence="18">
    <location>
        <begin position="13"/>
        <end position="30"/>
    </location>
</feature>
<dbReference type="Gene3D" id="3.30.450.20">
    <property type="entry name" value="PAS domain"/>
    <property type="match status" value="3"/>
</dbReference>
<keyword evidence="10 17" id="KW-0067">ATP-binding</keyword>
<dbReference type="PROSITE" id="PS00107">
    <property type="entry name" value="PROTEIN_KINASE_ATP"/>
    <property type="match status" value="1"/>
</dbReference>
<evidence type="ECO:0000259" key="20">
    <source>
        <dbReference type="PROSITE" id="PS50046"/>
    </source>
</evidence>
<dbReference type="InterPro" id="IPR029016">
    <property type="entry name" value="GAF-like_dom_sf"/>
</dbReference>
<evidence type="ECO:0000256" key="13">
    <source>
        <dbReference type="ARBA" id="ARBA00023163"/>
    </source>
</evidence>
<evidence type="ECO:0000313" key="22">
    <source>
        <dbReference type="EMBL" id="AHZ63840.1"/>
    </source>
</evidence>
<evidence type="ECO:0000256" key="1">
    <source>
        <dbReference type="ARBA" id="ARBA00001917"/>
    </source>
</evidence>
<feature type="compositionally biased region" description="Basic and acidic residues" evidence="18">
    <location>
        <begin position="1"/>
        <end position="11"/>
    </location>
</feature>
<dbReference type="CDD" id="cd00130">
    <property type="entry name" value="PAS"/>
    <property type="match status" value="1"/>
</dbReference>
<dbReference type="InterPro" id="IPR016132">
    <property type="entry name" value="Phyto_chromo_attachment"/>
</dbReference>
<keyword evidence="13" id="KW-0804">Transcription</keyword>
<dbReference type="GO" id="GO:0009584">
    <property type="term" value="P:detection of visible light"/>
    <property type="evidence" value="ECO:0007669"/>
    <property type="project" value="InterPro"/>
</dbReference>
<dbReference type="PANTHER" id="PTHR45637">
    <property type="entry name" value="FLIPPASE KINASE 1-RELATED"/>
    <property type="match status" value="1"/>
</dbReference>
<dbReference type="PRINTS" id="PR01033">
    <property type="entry name" value="PHYTOCHROME"/>
</dbReference>
<dbReference type="SMART" id="SM00065">
    <property type="entry name" value="GAF"/>
    <property type="match status" value="1"/>
</dbReference>
<dbReference type="FunFam" id="3.30.200.20:FF:000042">
    <property type="entry name" value="Aurora kinase A"/>
    <property type="match status" value="1"/>
</dbReference>
<dbReference type="SUPFAM" id="SSF56112">
    <property type="entry name" value="Protein kinase-like (PK-like)"/>
    <property type="match status" value="1"/>
</dbReference>
<proteinExistence type="evidence at transcript level"/>
<dbReference type="FunFam" id="3.30.450.270:FF:000001">
    <property type="entry name" value="Phytochrome"/>
    <property type="match status" value="1"/>
</dbReference>
<organism evidence="22">
    <name type="scientific">Zygnemopsis sp. MFZO</name>
    <dbReference type="NCBI Taxonomy" id="1498957"/>
    <lineage>
        <taxon>Eukaryota</taxon>
        <taxon>Viridiplantae</taxon>
        <taxon>Streptophyta</taxon>
        <taxon>Zygnematophyceae</taxon>
        <taxon>Zygnematophycidae</taxon>
        <taxon>Zygnematales</taxon>
        <taxon>Zygnemataceae</taxon>
        <taxon>Zygnemopsis</taxon>
    </lineage>
</organism>
<dbReference type="PROSITE" id="PS50113">
    <property type="entry name" value="PAC"/>
    <property type="match status" value="1"/>
</dbReference>
<evidence type="ECO:0000256" key="3">
    <source>
        <dbReference type="ARBA" id="ARBA00012513"/>
    </source>
</evidence>
<evidence type="ECO:0000256" key="18">
    <source>
        <dbReference type="SAM" id="MobiDB-lite"/>
    </source>
</evidence>
<evidence type="ECO:0000256" key="4">
    <source>
        <dbReference type="ARBA" id="ARBA00022527"/>
    </source>
</evidence>
<keyword evidence="4" id="KW-0723">Serine/threonine-protein kinase</keyword>
<comment type="catalytic activity">
    <reaction evidence="15">
        <text>L-threonyl-[protein] + ATP = O-phospho-L-threonyl-[protein] + ADP + H(+)</text>
        <dbReference type="Rhea" id="RHEA:46608"/>
        <dbReference type="Rhea" id="RHEA-COMP:11060"/>
        <dbReference type="Rhea" id="RHEA-COMP:11605"/>
        <dbReference type="ChEBI" id="CHEBI:15378"/>
        <dbReference type="ChEBI" id="CHEBI:30013"/>
        <dbReference type="ChEBI" id="CHEBI:30616"/>
        <dbReference type="ChEBI" id="CHEBI:61977"/>
        <dbReference type="ChEBI" id="CHEBI:456216"/>
        <dbReference type="EC" id="2.7.11.1"/>
    </reaction>
</comment>
<dbReference type="Pfam" id="PF01590">
    <property type="entry name" value="GAF"/>
    <property type="match status" value="1"/>
</dbReference>
<dbReference type="Pfam" id="PF00069">
    <property type="entry name" value="Pkinase"/>
    <property type="match status" value="1"/>
</dbReference>
<name>A0A059UG98_9VIRI</name>
<dbReference type="SUPFAM" id="SSF55781">
    <property type="entry name" value="GAF domain-like"/>
    <property type="match status" value="2"/>
</dbReference>
<feature type="binding site" evidence="17">
    <location>
        <position position="1145"/>
    </location>
    <ligand>
        <name>ATP</name>
        <dbReference type="ChEBI" id="CHEBI:30616"/>
    </ligand>
</feature>
<evidence type="ECO:0000256" key="17">
    <source>
        <dbReference type="PROSITE-ProRule" id="PRU10141"/>
    </source>
</evidence>
<dbReference type="InterPro" id="IPR013515">
    <property type="entry name" value="Phytochrome_cen-reg"/>
</dbReference>
<evidence type="ECO:0000259" key="19">
    <source>
        <dbReference type="PROSITE" id="PS50011"/>
    </source>
</evidence>
<evidence type="ECO:0000256" key="11">
    <source>
        <dbReference type="ARBA" id="ARBA00022991"/>
    </source>
</evidence>
<keyword evidence="11" id="KW-0157">Chromophore</keyword>
<reference evidence="22" key="1">
    <citation type="journal article" date="2014" name="Proc. Natl. Acad. Sci. U.S.A.">
        <title>Horizontal transfer of an adaptive chimeric photoreceptor from bryophytes to ferns.</title>
        <authorList>
            <person name="Li F.W."/>
            <person name="Villarreal J.C."/>
            <person name="Kelly S."/>
            <person name="Rothfels C.J."/>
            <person name="Melkonian M."/>
            <person name="Frangedakis E."/>
            <person name="Ruhsam M."/>
            <person name="Sigel E.M."/>
            <person name="Der J.P."/>
            <person name="Pittermann J."/>
            <person name="Burge D.O."/>
            <person name="Pokorny L."/>
            <person name="Larsson A."/>
            <person name="Chen T."/>
            <person name="Weststrand S."/>
            <person name="Thomas P."/>
            <person name="Carpenter E."/>
            <person name="Zhang Y."/>
            <person name="Tian Z."/>
            <person name="Chen L."/>
            <person name="Yan Z."/>
            <person name="Zhu Y."/>
            <person name="Sun X."/>
            <person name="Wang J."/>
            <person name="Stevenson D.W."/>
            <person name="Crandall-Stotler B.J."/>
            <person name="Shaw A.J."/>
            <person name="Deyholos M.K."/>
            <person name="Soltis D.E."/>
            <person name="Graham S.W."/>
            <person name="Windham M.D."/>
            <person name="Langdale J.A."/>
            <person name="Wong G.K."/>
            <person name="Mathews S."/>
            <person name="Pryer K.M."/>
        </authorList>
    </citation>
    <scope>NUCLEOTIDE SEQUENCE</scope>
</reference>
<evidence type="ECO:0000259" key="21">
    <source>
        <dbReference type="PROSITE" id="PS50113"/>
    </source>
</evidence>
<evidence type="ECO:0000256" key="15">
    <source>
        <dbReference type="ARBA" id="ARBA00047899"/>
    </source>
</evidence>
<evidence type="ECO:0000256" key="6">
    <source>
        <dbReference type="ARBA" id="ARBA00022606"/>
    </source>
</evidence>
<feature type="domain" description="Protein kinase" evidence="19">
    <location>
        <begin position="1116"/>
        <end position="1406"/>
    </location>
</feature>
<dbReference type="InterPro" id="IPR003018">
    <property type="entry name" value="GAF"/>
</dbReference>
<keyword evidence="9" id="KW-0418">Kinase</keyword>
<evidence type="ECO:0000256" key="5">
    <source>
        <dbReference type="ARBA" id="ARBA00022543"/>
    </source>
</evidence>
<dbReference type="InterPro" id="IPR035965">
    <property type="entry name" value="PAS-like_dom_sf"/>
</dbReference>
<evidence type="ECO:0000256" key="12">
    <source>
        <dbReference type="ARBA" id="ARBA00023015"/>
    </source>
</evidence>
<dbReference type="FunFam" id="3.30.450.40:FF:000006">
    <property type="entry name" value="Phytochrome"/>
    <property type="match status" value="1"/>
</dbReference>
<dbReference type="InterPro" id="IPR000014">
    <property type="entry name" value="PAS"/>
</dbReference>
<keyword evidence="7" id="KW-0808">Transferase</keyword>
<comment type="catalytic activity">
    <reaction evidence="16">
        <text>L-seryl-[protein] + ATP = O-phospho-L-seryl-[protein] + ADP + H(+)</text>
        <dbReference type="Rhea" id="RHEA:17989"/>
        <dbReference type="Rhea" id="RHEA-COMP:9863"/>
        <dbReference type="Rhea" id="RHEA-COMP:11604"/>
        <dbReference type="ChEBI" id="CHEBI:15378"/>
        <dbReference type="ChEBI" id="CHEBI:29999"/>
        <dbReference type="ChEBI" id="CHEBI:30616"/>
        <dbReference type="ChEBI" id="CHEBI:83421"/>
        <dbReference type="ChEBI" id="CHEBI:456216"/>
        <dbReference type="EC" id="2.7.11.1"/>
    </reaction>
</comment>
<accession>A0A059UG98</accession>
<keyword evidence="14" id="KW-0675">Receptor</keyword>
<dbReference type="InterPro" id="IPR001294">
    <property type="entry name" value="Phytochrome"/>
</dbReference>
<keyword evidence="12" id="KW-0805">Transcription regulation</keyword>
<dbReference type="InterPro" id="IPR017441">
    <property type="entry name" value="Protein_kinase_ATP_BS"/>
</dbReference>
<evidence type="ECO:0000256" key="2">
    <source>
        <dbReference type="ARBA" id="ARBA00009903"/>
    </source>
</evidence>
<feature type="domain" description="PAC" evidence="21">
    <location>
        <begin position="996"/>
        <end position="1050"/>
    </location>
</feature>
<dbReference type="InterPro" id="IPR000700">
    <property type="entry name" value="PAS-assoc_C"/>
</dbReference>